<evidence type="ECO:0000313" key="2">
    <source>
        <dbReference type="Proteomes" id="UP000510821"/>
    </source>
</evidence>
<accession>A0A7D5XIP1</accession>
<dbReference type="KEGG" id="flt:Sv326_1199"/>
<dbReference type="AlphaFoldDB" id="A0A7D5XIP1"/>
<name>A0A7D5XIP1_FERL1</name>
<dbReference type="EMBL" id="CP058998">
    <property type="protein sequence ID" value="QLJ53374.1"/>
    <property type="molecule type" value="Genomic_DNA"/>
</dbReference>
<proteinExistence type="predicted"/>
<organism evidence="1 2">
    <name type="scientific">Fermentimicrarchaeum limneticum</name>
    <dbReference type="NCBI Taxonomy" id="2795018"/>
    <lineage>
        <taxon>Archaea</taxon>
        <taxon>Candidatus Micrarchaeota</taxon>
        <taxon>Candidatus Fermentimicrarchaeales</taxon>
        <taxon>Candidatus Fermentimicrarchaeaceae</taxon>
        <taxon>Candidatus Fermentimicrarchaeum</taxon>
    </lineage>
</organism>
<gene>
    <name evidence="1" type="ORF">Sv326_1199</name>
</gene>
<reference evidence="2" key="1">
    <citation type="submission" date="2020-07" db="EMBL/GenBank/DDBJ databases">
        <title>Metabolic diversity and evolutionary history of the archaeal phylum ###Micrarchaeota### uncovered from a freshwater lake metagenome.</title>
        <authorList>
            <person name="Kadnikov V.V."/>
            <person name="Savvichev A.S."/>
            <person name="Mardanov A.V."/>
            <person name="Beletsky A.V."/>
            <person name="Chupakov A.V."/>
            <person name="Kokryatskaya N.M."/>
            <person name="Pimenov N.V."/>
            <person name="Ravin N.V."/>
        </authorList>
    </citation>
    <scope>NUCLEOTIDE SEQUENCE [LARGE SCALE GENOMIC DNA]</scope>
</reference>
<dbReference type="Proteomes" id="UP000510821">
    <property type="component" value="Chromosome"/>
</dbReference>
<evidence type="ECO:0000313" key="1">
    <source>
        <dbReference type="EMBL" id="QLJ53374.1"/>
    </source>
</evidence>
<protein>
    <submittedName>
        <fullName evidence="1">Uncharacterized protein</fullName>
    </submittedName>
</protein>
<sequence>MLERLTQRRYLLLALVLFTFIAYVVYREYDTSQRCGGKPCPEELTAKLIKKYSNSPNCSNGLCPFDLVREWEDNKCPIELSNSLVYDVHIANNPDGSLKDFTCEFGPMYKLVDSTPTEATIKDCSQETVESLDNAIKGKNMTPVKYARTIYVFPPNFVDYHYTVLACDKYTSGLFNGRYLMLTFVNFSGLLYG</sequence>